<organism evidence="1 2">
    <name type="scientific">Streptomyces gibsoniae</name>
    <dbReference type="NCBI Taxonomy" id="3075529"/>
    <lineage>
        <taxon>Bacteria</taxon>
        <taxon>Bacillati</taxon>
        <taxon>Actinomycetota</taxon>
        <taxon>Actinomycetes</taxon>
        <taxon>Kitasatosporales</taxon>
        <taxon>Streptomycetaceae</taxon>
        <taxon>Streptomyces</taxon>
    </lineage>
</organism>
<dbReference type="RefSeq" id="WP_311701522.1">
    <property type="nucleotide sequence ID" value="NZ_JAVREY010000164.1"/>
</dbReference>
<sequence length="168" mass="18787">MGAAITIVAALGGLILGIRAEQRADREEKAAAELSQRAFAEQVDFYRTPSTVVVMNTNPHPVEARLLLPGRHLWWDLRSLEPCKQIKFPIDDLRASMRVQLPKTQVTDEELSSMWLEFQDPDGKSWTRTGTRDLVPSKWKPATRGVPLVDIGETWNKAPEVSPICSAP</sequence>
<evidence type="ECO:0000313" key="1">
    <source>
        <dbReference type="EMBL" id="MDT0470090.1"/>
    </source>
</evidence>
<evidence type="ECO:0000313" key="2">
    <source>
        <dbReference type="Proteomes" id="UP001183809"/>
    </source>
</evidence>
<comment type="caution">
    <text evidence="1">The sequence shown here is derived from an EMBL/GenBank/DDBJ whole genome shotgun (WGS) entry which is preliminary data.</text>
</comment>
<name>A0ABU2UA29_9ACTN</name>
<reference evidence="2" key="1">
    <citation type="submission" date="2023-07" db="EMBL/GenBank/DDBJ databases">
        <title>30 novel species of actinomycetes from the DSMZ collection.</title>
        <authorList>
            <person name="Nouioui I."/>
        </authorList>
    </citation>
    <scope>NUCLEOTIDE SEQUENCE [LARGE SCALE GENOMIC DNA]</scope>
    <source>
        <strain evidence="2">DSM 41699</strain>
    </source>
</reference>
<accession>A0ABU2UA29</accession>
<keyword evidence="2" id="KW-1185">Reference proteome</keyword>
<protein>
    <submittedName>
        <fullName evidence="1">Uncharacterized protein</fullName>
    </submittedName>
</protein>
<dbReference type="EMBL" id="JAVREY010000164">
    <property type="protein sequence ID" value="MDT0470090.1"/>
    <property type="molecule type" value="Genomic_DNA"/>
</dbReference>
<proteinExistence type="predicted"/>
<gene>
    <name evidence="1" type="ORF">RM764_45525</name>
</gene>
<dbReference type="Proteomes" id="UP001183809">
    <property type="component" value="Unassembled WGS sequence"/>
</dbReference>